<organism evidence="2">
    <name type="scientific">viral metagenome</name>
    <dbReference type="NCBI Taxonomy" id="1070528"/>
    <lineage>
        <taxon>unclassified sequences</taxon>
        <taxon>metagenomes</taxon>
        <taxon>organismal metagenomes</taxon>
    </lineage>
</organism>
<evidence type="ECO:0000256" key="1">
    <source>
        <dbReference type="SAM" id="MobiDB-lite"/>
    </source>
</evidence>
<protein>
    <submittedName>
        <fullName evidence="2">Uncharacterized protein</fullName>
    </submittedName>
</protein>
<evidence type="ECO:0000313" key="2">
    <source>
        <dbReference type="EMBL" id="QHU03617.1"/>
    </source>
</evidence>
<feature type="region of interest" description="Disordered" evidence="1">
    <location>
        <begin position="27"/>
        <end position="48"/>
    </location>
</feature>
<accession>A0A6C0JGN9</accession>
<dbReference type="EMBL" id="MN740384">
    <property type="protein sequence ID" value="QHU03617.1"/>
    <property type="molecule type" value="Genomic_DNA"/>
</dbReference>
<name>A0A6C0JGN9_9ZZZZ</name>
<proteinExistence type="predicted"/>
<sequence length="237" mass="26116">MIAIAGVVLLLILVGGLVTLYFMNKGDESSSDDSSSDGGELVITEGGAELNKGESKTEGYIQLPEVHQCKGDGDKPEFCSSYEQKPENGFAYVYNFDAESPEYESCPGGDHDCWYVEQYDDDGTLVGITDKNNKSLMDKVVDEVWDNKWDPEHRMLKHFGSMVEFKDGKLVAKTSWEEGDKKINVGDSLSPGDVPSMGLYLIVLFASMHAAGEEKPSKVTINVKGAKQKFTNFKGWN</sequence>
<dbReference type="AlphaFoldDB" id="A0A6C0JGN9"/>
<reference evidence="2" key="1">
    <citation type="journal article" date="2020" name="Nature">
        <title>Giant virus diversity and host interactions through global metagenomics.</title>
        <authorList>
            <person name="Schulz F."/>
            <person name="Roux S."/>
            <person name="Paez-Espino D."/>
            <person name="Jungbluth S."/>
            <person name="Walsh D.A."/>
            <person name="Denef V.J."/>
            <person name="McMahon K.D."/>
            <person name="Konstantinidis K.T."/>
            <person name="Eloe-Fadrosh E.A."/>
            <person name="Kyrpides N.C."/>
            <person name="Woyke T."/>
        </authorList>
    </citation>
    <scope>NUCLEOTIDE SEQUENCE</scope>
    <source>
        <strain evidence="2">GVMAG-M-3300027206-1</strain>
    </source>
</reference>